<accession>A0ABU6E9U2</accession>
<comment type="caution">
    <text evidence="1">The sequence shown here is derived from an EMBL/GenBank/DDBJ whole genome shotgun (WGS) entry which is preliminary data.</text>
</comment>
<dbReference type="RefSeq" id="WP_325933912.1">
    <property type="nucleotide sequence ID" value="NZ_JAMZOO010000001.1"/>
</dbReference>
<protein>
    <submittedName>
        <fullName evidence="1">Uncharacterized protein</fullName>
    </submittedName>
</protein>
<reference evidence="1 2" key="1">
    <citation type="submission" date="2022-05" db="EMBL/GenBank/DDBJ databases">
        <title>Whole genome sequences of Escherichia coli of fish isolates collected from Assam, India.</title>
        <authorList>
            <person name="Sudha S."/>
            <person name="Muneeb K.H."/>
            <person name="Rakshit O."/>
            <person name="Mendem S.K."/>
            <person name="Raisen C."/>
            <person name="Holmes M.A."/>
            <person name="Shome B.R."/>
            <person name="Sivaraman G.K."/>
        </authorList>
    </citation>
    <scope>NUCLEOTIDE SEQUENCE [LARGE SCALE GENOMIC DNA]</scope>
    <source>
        <strain evidence="1 2">278</strain>
    </source>
</reference>
<sequence>MKTFKNVPWINCCTKCDAERATVQTEKGNEDWFYDGDKVTCENCGHTGVIEADGECAWCVWDEVDDSQGCNEEELVMAIVQFYIADSKDKNPSEITKNLRYELPDDHNFNVDDDDFEFCIEECAEYYHADCDGWEDRWPLLFMLWIDDQYLGMFEVEREYDPVFSANKVE</sequence>
<proteinExistence type="predicted"/>
<evidence type="ECO:0000313" key="2">
    <source>
        <dbReference type="Proteomes" id="UP001332939"/>
    </source>
</evidence>
<organism evidence="1 2">
    <name type="scientific">Proteus cibi</name>
    <dbReference type="NCBI Taxonomy" id="2050966"/>
    <lineage>
        <taxon>Bacteria</taxon>
        <taxon>Pseudomonadati</taxon>
        <taxon>Pseudomonadota</taxon>
        <taxon>Gammaproteobacteria</taxon>
        <taxon>Enterobacterales</taxon>
        <taxon>Morganellaceae</taxon>
        <taxon>Proteus</taxon>
    </lineage>
</organism>
<keyword evidence="2" id="KW-1185">Reference proteome</keyword>
<dbReference type="EMBL" id="JAMZOO010000001">
    <property type="protein sequence ID" value="MEB6855677.1"/>
    <property type="molecule type" value="Genomic_DNA"/>
</dbReference>
<gene>
    <name evidence="1" type="ORF">NA736_01335</name>
</gene>
<dbReference type="Proteomes" id="UP001332939">
    <property type="component" value="Unassembled WGS sequence"/>
</dbReference>
<name>A0ABU6E9U2_9GAMM</name>
<evidence type="ECO:0000313" key="1">
    <source>
        <dbReference type="EMBL" id="MEB6855677.1"/>
    </source>
</evidence>